<name>E6QM13_9ZZZZ</name>
<evidence type="ECO:0000313" key="2">
    <source>
        <dbReference type="EMBL" id="CBI08284.1"/>
    </source>
</evidence>
<accession>E6QM13</accession>
<sequence>MMTTQLKIIRPIPARRWTAKWLSVFRTAGYAFLEITGYAMAIFLAEMLVKTWSHQ</sequence>
<keyword evidence="1" id="KW-1133">Transmembrane helix</keyword>
<keyword evidence="1" id="KW-0472">Membrane</keyword>
<proteinExistence type="predicted"/>
<evidence type="ECO:0000256" key="1">
    <source>
        <dbReference type="SAM" id="Phobius"/>
    </source>
</evidence>
<comment type="caution">
    <text evidence="2">The sequence shown here is derived from an EMBL/GenBank/DDBJ whole genome shotgun (WGS) entry which is preliminary data.</text>
</comment>
<reference evidence="2" key="1">
    <citation type="submission" date="2009-10" db="EMBL/GenBank/DDBJ databases">
        <title>Diversity of trophic interactions inside an arsenic-rich microbial ecosystem.</title>
        <authorList>
            <person name="Bertin P.N."/>
            <person name="Heinrich-Salmeron A."/>
            <person name="Pelletier E."/>
            <person name="Goulhen-Chollet F."/>
            <person name="Arsene-Ploetze F."/>
            <person name="Gallien S."/>
            <person name="Calteau A."/>
            <person name="Vallenet D."/>
            <person name="Casiot C."/>
            <person name="Chane-Woon-Ming B."/>
            <person name="Giloteaux L."/>
            <person name="Barakat M."/>
            <person name="Bonnefoy V."/>
            <person name="Bruneel O."/>
            <person name="Chandler M."/>
            <person name="Cleiss J."/>
            <person name="Duran R."/>
            <person name="Elbaz-Poulichet F."/>
            <person name="Fonknechten N."/>
            <person name="Lauga B."/>
            <person name="Mornico D."/>
            <person name="Ortet P."/>
            <person name="Schaeffer C."/>
            <person name="Siguier P."/>
            <person name="Alexander Thil Smith A."/>
            <person name="Van Dorsselaer A."/>
            <person name="Weissenbach J."/>
            <person name="Medigue C."/>
            <person name="Le Paslier D."/>
        </authorList>
    </citation>
    <scope>NUCLEOTIDE SEQUENCE</scope>
</reference>
<gene>
    <name evidence="2" type="ORF">CARN6_1736</name>
</gene>
<dbReference type="AlphaFoldDB" id="E6QM13"/>
<organism evidence="2">
    <name type="scientific">mine drainage metagenome</name>
    <dbReference type="NCBI Taxonomy" id="410659"/>
    <lineage>
        <taxon>unclassified sequences</taxon>
        <taxon>metagenomes</taxon>
        <taxon>ecological metagenomes</taxon>
    </lineage>
</organism>
<keyword evidence="1" id="KW-0812">Transmembrane</keyword>
<protein>
    <submittedName>
        <fullName evidence="2">Uncharacterized protein</fullName>
    </submittedName>
</protein>
<dbReference type="EMBL" id="CABQ01000201">
    <property type="protein sequence ID" value="CBI08284.1"/>
    <property type="molecule type" value="Genomic_DNA"/>
</dbReference>
<feature type="transmembrane region" description="Helical" evidence="1">
    <location>
        <begin position="21"/>
        <end position="45"/>
    </location>
</feature>